<gene>
    <name evidence="15" type="ORF">ACFFTR_15635</name>
</gene>
<dbReference type="Proteomes" id="UP001589608">
    <property type="component" value="Unassembled WGS sequence"/>
</dbReference>
<proteinExistence type="inferred from homology"/>
<dbReference type="EMBL" id="JBHMCA010000026">
    <property type="protein sequence ID" value="MFB9444509.1"/>
    <property type="molecule type" value="Genomic_DNA"/>
</dbReference>
<comment type="catalytic activity">
    <reaction evidence="12 13">
        <text>L-threonine + hydrogencarbonate + ATP = L-threonylcarbamoyladenylate + diphosphate + H2O</text>
        <dbReference type="Rhea" id="RHEA:36407"/>
        <dbReference type="ChEBI" id="CHEBI:15377"/>
        <dbReference type="ChEBI" id="CHEBI:17544"/>
        <dbReference type="ChEBI" id="CHEBI:30616"/>
        <dbReference type="ChEBI" id="CHEBI:33019"/>
        <dbReference type="ChEBI" id="CHEBI:57926"/>
        <dbReference type="ChEBI" id="CHEBI:73682"/>
        <dbReference type="EC" id="2.7.7.87"/>
    </reaction>
</comment>
<evidence type="ECO:0000256" key="7">
    <source>
        <dbReference type="ARBA" id="ARBA00022694"/>
    </source>
</evidence>
<sequence length="329" mass="34698">MAAFAKTGAHEGPGRIVAADAEGIRRAAELLRRDAVVAFPTETVYGLGANALSAAAVGEIYRLKRRPAWNPLIAHVPGPDEARALVDEWPATAQDLADRFWPGPLTIVLRRSPAVPAAAAATTELIAIRVPAHPVALELLRACGLPLAAPSANRSESVSPTTAQHVLRSLPDVPLVLDGGSCRLGIESTIVDLSRPRPRLLRPGALPLRAIRAVVGEVDLPPFDLDGAVSAPAPGMARRHYAPRARLLIQDELDVAAAARPVGVLAHRTPAPVADHVELLPNDAAGYAADLYAALHRLDDAAVATILVERPPPGEDWIAVHDRLKRAAA</sequence>
<evidence type="ECO:0000256" key="5">
    <source>
        <dbReference type="ARBA" id="ARBA00022490"/>
    </source>
</evidence>
<comment type="subcellular location">
    <subcellularLocation>
        <location evidence="1 13">Cytoplasm</location>
    </subcellularLocation>
</comment>
<keyword evidence="6 13" id="KW-0808">Transferase</keyword>
<accession>A0ABV5M6L7</accession>
<dbReference type="Pfam" id="PF01300">
    <property type="entry name" value="Sua5_yciO_yrdC"/>
    <property type="match status" value="1"/>
</dbReference>
<feature type="domain" description="YrdC-like" evidence="14">
    <location>
        <begin position="21"/>
        <end position="206"/>
    </location>
</feature>
<keyword evidence="10 13" id="KW-0067">ATP-binding</keyword>
<dbReference type="InterPro" id="IPR005145">
    <property type="entry name" value="Sua5_C"/>
</dbReference>
<organism evidence="15 16">
    <name type="scientific">Dactylosporangium vinaceum</name>
    <dbReference type="NCBI Taxonomy" id="53362"/>
    <lineage>
        <taxon>Bacteria</taxon>
        <taxon>Bacillati</taxon>
        <taxon>Actinomycetota</taxon>
        <taxon>Actinomycetes</taxon>
        <taxon>Micromonosporales</taxon>
        <taxon>Micromonosporaceae</taxon>
        <taxon>Dactylosporangium</taxon>
    </lineage>
</organism>
<evidence type="ECO:0000256" key="3">
    <source>
        <dbReference type="ARBA" id="ARBA00012584"/>
    </source>
</evidence>
<comment type="similarity">
    <text evidence="2 13">Belongs to the SUA5 family.</text>
</comment>
<dbReference type="InterPro" id="IPR006070">
    <property type="entry name" value="Sua5-like_dom"/>
</dbReference>
<evidence type="ECO:0000256" key="11">
    <source>
        <dbReference type="ARBA" id="ARBA00029774"/>
    </source>
</evidence>
<evidence type="ECO:0000256" key="13">
    <source>
        <dbReference type="PIRNR" id="PIRNR004930"/>
    </source>
</evidence>
<dbReference type="InterPro" id="IPR038385">
    <property type="entry name" value="Sua5/YwlC_C"/>
</dbReference>
<evidence type="ECO:0000256" key="12">
    <source>
        <dbReference type="ARBA" id="ARBA00048366"/>
    </source>
</evidence>
<keyword evidence="8 13" id="KW-0548">Nucleotidyltransferase</keyword>
<dbReference type="InterPro" id="IPR017945">
    <property type="entry name" value="DHBP_synth_RibB-like_a/b_dom"/>
</dbReference>
<reference evidence="15 16" key="1">
    <citation type="submission" date="2024-09" db="EMBL/GenBank/DDBJ databases">
        <authorList>
            <person name="Sun Q."/>
            <person name="Mori K."/>
        </authorList>
    </citation>
    <scope>NUCLEOTIDE SEQUENCE [LARGE SCALE GENOMIC DNA]</scope>
    <source>
        <strain evidence="15 16">JCM 3307</strain>
    </source>
</reference>
<evidence type="ECO:0000256" key="10">
    <source>
        <dbReference type="ARBA" id="ARBA00022840"/>
    </source>
</evidence>
<evidence type="ECO:0000256" key="4">
    <source>
        <dbReference type="ARBA" id="ARBA00015492"/>
    </source>
</evidence>
<dbReference type="PANTHER" id="PTHR17490:SF16">
    <property type="entry name" value="THREONYLCARBAMOYL-AMP SYNTHASE"/>
    <property type="match status" value="1"/>
</dbReference>
<dbReference type="PIRSF" id="PIRSF004930">
    <property type="entry name" value="Tln_factor_SUA5"/>
    <property type="match status" value="1"/>
</dbReference>
<comment type="function">
    <text evidence="13">Required for the formation of a threonylcarbamoyl group on adenosine at position 37 (t(6)A37) in tRNAs that read codons beginning with adenine.</text>
</comment>
<evidence type="ECO:0000256" key="1">
    <source>
        <dbReference type="ARBA" id="ARBA00004496"/>
    </source>
</evidence>
<dbReference type="InterPro" id="IPR010923">
    <property type="entry name" value="T(6)A37_SUA5"/>
</dbReference>
<evidence type="ECO:0000313" key="16">
    <source>
        <dbReference type="Proteomes" id="UP001589608"/>
    </source>
</evidence>
<dbReference type="EC" id="2.7.7.87" evidence="3 13"/>
<dbReference type="RefSeq" id="WP_223101574.1">
    <property type="nucleotide sequence ID" value="NZ_CP061913.1"/>
</dbReference>
<dbReference type="PROSITE" id="PS51163">
    <property type="entry name" value="YRDC"/>
    <property type="match status" value="1"/>
</dbReference>
<dbReference type="InterPro" id="IPR050156">
    <property type="entry name" value="TC-AMP_synthase_SUA5"/>
</dbReference>
<dbReference type="NCBIfam" id="TIGR00057">
    <property type="entry name" value="L-threonylcarbamoyladenylate synthase"/>
    <property type="match status" value="1"/>
</dbReference>
<evidence type="ECO:0000313" key="15">
    <source>
        <dbReference type="EMBL" id="MFB9444509.1"/>
    </source>
</evidence>
<evidence type="ECO:0000256" key="6">
    <source>
        <dbReference type="ARBA" id="ARBA00022679"/>
    </source>
</evidence>
<evidence type="ECO:0000256" key="9">
    <source>
        <dbReference type="ARBA" id="ARBA00022741"/>
    </source>
</evidence>
<keyword evidence="5 13" id="KW-0963">Cytoplasm</keyword>
<evidence type="ECO:0000259" key="14">
    <source>
        <dbReference type="PROSITE" id="PS51163"/>
    </source>
</evidence>
<keyword evidence="7 13" id="KW-0819">tRNA processing</keyword>
<dbReference type="GO" id="GO:0061710">
    <property type="term" value="F:L-threonylcarbamoyladenylate synthase"/>
    <property type="evidence" value="ECO:0007669"/>
    <property type="project" value="UniProtKB-EC"/>
</dbReference>
<dbReference type="Gene3D" id="3.40.50.11030">
    <property type="entry name" value="Threonylcarbamoyl-AMP synthase, C-terminal domain"/>
    <property type="match status" value="1"/>
</dbReference>
<dbReference type="Gene3D" id="3.90.870.10">
    <property type="entry name" value="DHBP synthase"/>
    <property type="match status" value="1"/>
</dbReference>
<protein>
    <recommendedName>
        <fullName evidence="4 13">Threonylcarbamoyl-AMP synthase</fullName>
        <shortName evidence="13">TC-AMP synthase</shortName>
        <ecNumber evidence="3 13">2.7.7.87</ecNumber>
    </recommendedName>
    <alternativeName>
        <fullName evidence="11 13">L-threonylcarbamoyladenylate synthase</fullName>
    </alternativeName>
</protein>
<dbReference type="Pfam" id="PF03481">
    <property type="entry name" value="Sua5_C"/>
    <property type="match status" value="1"/>
</dbReference>
<evidence type="ECO:0000256" key="8">
    <source>
        <dbReference type="ARBA" id="ARBA00022695"/>
    </source>
</evidence>
<keyword evidence="16" id="KW-1185">Reference proteome</keyword>
<evidence type="ECO:0000256" key="2">
    <source>
        <dbReference type="ARBA" id="ARBA00007663"/>
    </source>
</evidence>
<dbReference type="PANTHER" id="PTHR17490">
    <property type="entry name" value="SUA5"/>
    <property type="match status" value="1"/>
</dbReference>
<comment type="caution">
    <text evidence="15">The sequence shown here is derived from an EMBL/GenBank/DDBJ whole genome shotgun (WGS) entry which is preliminary data.</text>
</comment>
<dbReference type="SUPFAM" id="SSF55821">
    <property type="entry name" value="YrdC/RibB"/>
    <property type="match status" value="1"/>
</dbReference>
<name>A0ABV5M6L7_9ACTN</name>
<keyword evidence="9 13" id="KW-0547">Nucleotide-binding</keyword>